<sequence length="290" mass="32671">MTEPLTYRVMAHRIRMLVRDWQGAPPPVLFLHHITANGIEALRMARTLNGRRRLIAPDLRGRGGSDMPFGEYGLTAHYLELVDALDRLNISQCAVVGHSFGAMLGVWLAAHLPERVTHLILIDGGAPPNPHEVQALNAYYDTMPYRYPSLEAYVERYKTHPLYQPYTEELDLLLRSNLRQQPDGSYIRRMARYVLDAERSPAAVEQWKYLPQLYAQVRCPVLILRAGMGIFSPTEPVLTDEILALMQAGMPQAEVLTISEAGHTTIVTMPHPQRDAAMLRFLGVADDGHN</sequence>
<dbReference type="SUPFAM" id="SSF53474">
    <property type="entry name" value="alpha/beta-Hydrolases"/>
    <property type="match status" value="1"/>
</dbReference>
<evidence type="ECO:0000313" key="3">
    <source>
        <dbReference type="Proteomes" id="UP000228921"/>
    </source>
</evidence>
<dbReference type="EMBL" id="PGTK01000005">
    <property type="protein sequence ID" value="PJF30988.1"/>
    <property type="molecule type" value="Genomic_DNA"/>
</dbReference>
<proteinExistence type="predicted"/>
<dbReference type="Gene3D" id="3.40.50.1820">
    <property type="entry name" value="alpha/beta hydrolase"/>
    <property type="match status" value="1"/>
</dbReference>
<protein>
    <recommendedName>
        <fullName evidence="1">AB hydrolase-1 domain-containing protein</fullName>
    </recommendedName>
</protein>
<accession>A0A2M8P0B9</accession>
<gene>
    <name evidence="2" type="ORF">CUN51_05780</name>
</gene>
<feature type="domain" description="AB hydrolase-1" evidence="1">
    <location>
        <begin position="26"/>
        <end position="266"/>
    </location>
</feature>
<dbReference type="PRINTS" id="PR00111">
    <property type="entry name" value="ABHYDROLASE"/>
</dbReference>
<evidence type="ECO:0000259" key="1">
    <source>
        <dbReference type="Pfam" id="PF00561"/>
    </source>
</evidence>
<organism evidence="2 3">
    <name type="scientific">Candidatus Thermofonsia Clade 1 bacterium</name>
    <dbReference type="NCBI Taxonomy" id="2364210"/>
    <lineage>
        <taxon>Bacteria</taxon>
        <taxon>Bacillati</taxon>
        <taxon>Chloroflexota</taxon>
        <taxon>Candidatus Thermofontia</taxon>
        <taxon>Candidatus Thermofonsia Clade 1</taxon>
    </lineage>
</organism>
<comment type="caution">
    <text evidence="2">The sequence shown here is derived from an EMBL/GenBank/DDBJ whole genome shotgun (WGS) entry which is preliminary data.</text>
</comment>
<evidence type="ECO:0000313" key="2">
    <source>
        <dbReference type="EMBL" id="PJF30988.1"/>
    </source>
</evidence>
<name>A0A2M8P0B9_9CHLR</name>
<dbReference type="PANTHER" id="PTHR43798:SF33">
    <property type="entry name" value="HYDROLASE, PUTATIVE (AFU_ORTHOLOGUE AFUA_2G14860)-RELATED"/>
    <property type="match status" value="1"/>
</dbReference>
<reference evidence="2 3" key="1">
    <citation type="submission" date="2017-11" db="EMBL/GenBank/DDBJ databases">
        <title>Evolution of Phototrophy in the Chloroflexi Phylum Driven by Horizontal Gene Transfer.</title>
        <authorList>
            <person name="Ward L.M."/>
            <person name="Hemp J."/>
            <person name="Shih P.M."/>
            <person name="Mcglynn S.E."/>
            <person name="Fischer W."/>
        </authorList>
    </citation>
    <scope>NUCLEOTIDE SEQUENCE [LARGE SCALE GENOMIC DNA]</scope>
    <source>
        <strain evidence="2">CP2_2F</strain>
    </source>
</reference>
<dbReference type="InterPro" id="IPR029058">
    <property type="entry name" value="AB_hydrolase_fold"/>
</dbReference>
<dbReference type="Proteomes" id="UP000228921">
    <property type="component" value="Unassembled WGS sequence"/>
</dbReference>
<dbReference type="InterPro" id="IPR050266">
    <property type="entry name" value="AB_hydrolase_sf"/>
</dbReference>
<dbReference type="PANTHER" id="PTHR43798">
    <property type="entry name" value="MONOACYLGLYCEROL LIPASE"/>
    <property type="match status" value="1"/>
</dbReference>
<dbReference type="Pfam" id="PF00561">
    <property type="entry name" value="Abhydrolase_1"/>
    <property type="match status" value="1"/>
</dbReference>
<dbReference type="GO" id="GO:0016020">
    <property type="term" value="C:membrane"/>
    <property type="evidence" value="ECO:0007669"/>
    <property type="project" value="TreeGrafter"/>
</dbReference>
<dbReference type="AlphaFoldDB" id="A0A2M8P0B9"/>
<dbReference type="InterPro" id="IPR000073">
    <property type="entry name" value="AB_hydrolase_1"/>
</dbReference>